<protein>
    <submittedName>
        <fullName evidence="2">Uncharacterized protein</fullName>
    </submittedName>
</protein>
<evidence type="ECO:0000256" key="1">
    <source>
        <dbReference type="SAM" id="MobiDB-lite"/>
    </source>
</evidence>
<dbReference type="AlphaFoldDB" id="A0A423PDQ2"/>
<accession>A0A423PDQ2</accession>
<organism evidence="2 3">
    <name type="scientific">Salinisphaera orenii YIM 95161</name>
    <dbReference type="NCBI Taxonomy" id="1051139"/>
    <lineage>
        <taxon>Bacteria</taxon>
        <taxon>Pseudomonadati</taxon>
        <taxon>Pseudomonadota</taxon>
        <taxon>Gammaproteobacteria</taxon>
        <taxon>Salinisphaerales</taxon>
        <taxon>Salinisphaeraceae</taxon>
        <taxon>Salinisphaera</taxon>
    </lineage>
</organism>
<name>A0A423PDQ2_9GAMM</name>
<evidence type="ECO:0000313" key="2">
    <source>
        <dbReference type="EMBL" id="ROO23781.1"/>
    </source>
</evidence>
<evidence type="ECO:0000313" key="3">
    <source>
        <dbReference type="Proteomes" id="UP000285123"/>
    </source>
</evidence>
<feature type="region of interest" description="Disordered" evidence="1">
    <location>
        <begin position="76"/>
        <end position="117"/>
    </location>
</feature>
<sequence>MLARHASVLCCFPPTNWVVANPVISTRATLRFRKLLQQFLRTADGARSELSATEYAEHMQRRKEVWEAIQNQVGQVDSPEVGYQKPPKQTKEFAAATAETTGRSKESTNRATKRARTVCQQARDLIRGTPVRAGSGV</sequence>
<comment type="caution">
    <text evidence="2">The sequence shown here is derived from an EMBL/GenBank/DDBJ whole genome shotgun (WGS) entry which is preliminary data.</text>
</comment>
<proteinExistence type="predicted"/>
<gene>
    <name evidence="2" type="ORF">SAHL_16480</name>
</gene>
<dbReference type="EMBL" id="AYKF01000134">
    <property type="protein sequence ID" value="ROO23781.1"/>
    <property type="molecule type" value="Genomic_DNA"/>
</dbReference>
<feature type="compositionally biased region" description="Low complexity" evidence="1">
    <location>
        <begin position="92"/>
        <end position="101"/>
    </location>
</feature>
<reference evidence="2 3" key="1">
    <citation type="submission" date="2013-10" db="EMBL/GenBank/DDBJ databases">
        <title>Salinisphaera halophila YIM 95161 Genome Sequencing.</title>
        <authorList>
            <person name="Lai Q."/>
            <person name="Li C."/>
            <person name="Shao Z."/>
        </authorList>
    </citation>
    <scope>NUCLEOTIDE SEQUENCE [LARGE SCALE GENOMIC DNA]</scope>
    <source>
        <strain evidence="2 3">YIM 95161</strain>
    </source>
</reference>
<dbReference type="Proteomes" id="UP000285123">
    <property type="component" value="Unassembled WGS sequence"/>
</dbReference>